<feature type="domain" description="Glycosyl transferase family 1" evidence="1">
    <location>
        <begin position="3"/>
        <end position="65"/>
    </location>
</feature>
<evidence type="ECO:0000313" key="3">
    <source>
        <dbReference type="Proteomes" id="UP000011592"/>
    </source>
</evidence>
<sequence>MDHEHFGMAVGELAAGGTIPFVPNGGGQREIVHEREELLYESADEAVEKIDHVLSDPELRRELRDQLGDIEERFGRKRFKRTIRETVEQTLR</sequence>
<dbReference type="AlphaFoldDB" id="L9ZDB6"/>
<organism evidence="2 3">
    <name type="scientific">Natrinema gari JCM 14663</name>
    <dbReference type="NCBI Taxonomy" id="1230459"/>
    <lineage>
        <taxon>Archaea</taxon>
        <taxon>Methanobacteriati</taxon>
        <taxon>Methanobacteriota</taxon>
        <taxon>Stenosarchaea group</taxon>
        <taxon>Halobacteria</taxon>
        <taxon>Halobacteriales</taxon>
        <taxon>Natrialbaceae</taxon>
        <taxon>Natrinema</taxon>
    </lineage>
</organism>
<accession>L9ZDB6</accession>
<reference evidence="2 3" key="1">
    <citation type="journal article" date="2014" name="PLoS Genet.">
        <title>Phylogenetically driven sequencing of extremely halophilic archaea reveals strategies for static and dynamic osmo-response.</title>
        <authorList>
            <person name="Becker E.A."/>
            <person name="Seitzer P.M."/>
            <person name="Tritt A."/>
            <person name="Larsen D."/>
            <person name="Krusor M."/>
            <person name="Yao A.I."/>
            <person name="Wu D."/>
            <person name="Madern D."/>
            <person name="Eisen J.A."/>
            <person name="Darling A.E."/>
            <person name="Facciotti M.T."/>
        </authorList>
    </citation>
    <scope>NUCLEOTIDE SEQUENCE [LARGE SCALE GENOMIC DNA]</scope>
    <source>
        <strain evidence="2 3">JCM 14663</strain>
    </source>
</reference>
<protein>
    <submittedName>
        <fullName evidence="2">Group 1 glycosyl transferase</fullName>
    </submittedName>
</protein>
<dbReference type="Proteomes" id="UP000011592">
    <property type="component" value="Unassembled WGS sequence"/>
</dbReference>
<comment type="caution">
    <text evidence="2">The sequence shown here is derived from an EMBL/GenBank/DDBJ whole genome shotgun (WGS) entry which is preliminary data.</text>
</comment>
<dbReference type="Pfam" id="PF00534">
    <property type="entry name" value="Glycos_transf_1"/>
    <property type="match status" value="1"/>
</dbReference>
<dbReference type="Gene3D" id="3.40.50.2000">
    <property type="entry name" value="Glycogen Phosphorylase B"/>
    <property type="match status" value="1"/>
</dbReference>
<gene>
    <name evidence="2" type="ORF">C486_00524</name>
</gene>
<evidence type="ECO:0000259" key="1">
    <source>
        <dbReference type="Pfam" id="PF00534"/>
    </source>
</evidence>
<evidence type="ECO:0000313" key="2">
    <source>
        <dbReference type="EMBL" id="ELY84389.1"/>
    </source>
</evidence>
<dbReference type="InterPro" id="IPR001296">
    <property type="entry name" value="Glyco_trans_1"/>
</dbReference>
<dbReference type="SUPFAM" id="SSF53756">
    <property type="entry name" value="UDP-Glycosyltransferase/glycogen phosphorylase"/>
    <property type="match status" value="1"/>
</dbReference>
<dbReference type="GO" id="GO:0016757">
    <property type="term" value="F:glycosyltransferase activity"/>
    <property type="evidence" value="ECO:0007669"/>
    <property type="project" value="InterPro"/>
</dbReference>
<proteinExistence type="predicted"/>
<keyword evidence="3" id="KW-1185">Reference proteome</keyword>
<dbReference type="EMBL" id="AOIJ01000021">
    <property type="protein sequence ID" value="ELY84389.1"/>
    <property type="molecule type" value="Genomic_DNA"/>
</dbReference>
<name>L9ZDB6_9EURY</name>
<dbReference type="PATRIC" id="fig|1230459.4.peg.100"/>
<keyword evidence="2" id="KW-0808">Transferase</keyword>